<gene>
    <name evidence="2" type="ORF">KL86DES1_22162</name>
</gene>
<reference evidence="2" key="1">
    <citation type="submission" date="2016-08" db="EMBL/GenBank/DDBJ databases">
        <authorList>
            <person name="Seilhamer J.J."/>
        </authorList>
    </citation>
    <scope>NUCLEOTIDE SEQUENCE</scope>
    <source>
        <strain evidence="2">86-1</strain>
    </source>
</reference>
<proteinExistence type="predicted"/>
<protein>
    <submittedName>
        <fullName evidence="2">Uncharacterized protein</fullName>
    </submittedName>
</protein>
<accession>A0A212LB51</accession>
<dbReference type="EMBL" id="FMJC01000002">
    <property type="protein sequence ID" value="SCM74802.1"/>
    <property type="molecule type" value="Genomic_DNA"/>
</dbReference>
<evidence type="ECO:0000256" key="1">
    <source>
        <dbReference type="SAM" id="MobiDB-lite"/>
    </source>
</evidence>
<sequence>MNTISLVRPAAGQQITVISVKDSTFVVDFSANQITLEKADNALIFHFDDGGSIKVADFYIEYTKDNTPDFEVDGQVLTGADFFNAFGPDLAPAEGAPASERSARYTEFSGSELADGVDHLDGVEYEAGTGSAFGDPGAQHSLIATVAVQAPDNGGKGGENGGDRPQPPAQYSLKYSNVALLGADGQDNPEVHLDLARFSGDDVAGQTLAITNFDGSISYTGTANPNGTWTFDLDGYQAVYDPVKGELVFTLTDIAGGATESENYTLVFTDANGQQISHGVRVASTADHNDMTSIAWKAPEGAAVLVTDQTWAGEVAHGAHFTNASTADIAATIKLPHPPAGEGAYDAGSGREMHYQLTETSLTADGAQTRFEIDLKSGTSSLRISNNDNTAVLTDVEHHEPLPEFCAVFGGTGYSGEDATEYSANVTATVAAQGTTGQNEIRVTGGDLIIQTVSDQPSFSADGAAYVSGAYAAGGGNVSLEAQGVSVGVASAAAASAATSAVITGVRADGGVIQNAGTPGQANAVEGFFEGREFDSSNVSLTATTGDVQVSADLTGTAGVNTAVAGVAATDNGHVTIAAADGTVDITVNNRVESGSMDESSSFFGVFSGVGLGANDLPDEGAFVDKNQQYEYNATLYVQYLADKFNKSADPDYEQSLDFDSNRGQQTIVDIQAEKDVNISLNLGARDGGFEAAGINAQLGDVNIASKNGDINVDVAMQGKHVSSGVGQEWVSALEISNGTADLQAKQGDVNLSVNANGENIAVVHYSGATGFPGSFPLESYQDAAVVASSSLTGKNINLSGTVGADGSSAINHIAGINATYSYKKETFVISADERFTLNVTAVDNGGATSATGIFASYPLYPDGSGEYAFSERPSYVLALGAKEAEISAKVKAGTGLSADSRSVGIEAKGHGISVISNSEDNLWRDAGGGSGNKEPNSEAILNTAAHEFDAVSQLTVSAEGALHNTGILAGNADVPQNGNMVPWFSTVDIRAESLTINATGNQAADSTSSSTGIAATGGSNVQIISHDVNIEATDAHHSVGIHVDGDVSQLYGDGYVLISNAIQGETSDSSMQVIISAKVGTDLASMTNGIAIEAVNNGHVQIVSGGNSSDYIEINGSIVTDGTGHVLIQPGNGGSIVKLNGEVDLGSSSGLSIEYGEGYNLLILSAPDHETFMQYYKTWFENGAIENNISSFNEIILQGVDMGSDAYHLIQSSVGDYPIAIRVFDVGTNVDIVADAYDHDFSSHENLTGDNDLLFVRFNGQKDPDQDSFNQTMHKIGDVGDGYESILLDFVGSGDESLFGHSSSLDRLFNLKNSGHENTDIFVRTETNDALVDSGWTAGAETRVLNGETYTQYHNESGETMYVQMTIENGT</sequence>
<organism evidence="2">
    <name type="scientific">uncultured Desulfovibrio sp</name>
    <dbReference type="NCBI Taxonomy" id="167968"/>
    <lineage>
        <taxon>Bacteria</taxon>
        <taxon>Pseudomonadati</taxon>
        <taxon>Thermodesulfobacteriota</taxon>
        <taxon>Desulfovibrionia</taxon>
        <taxon>Desulfovibrionales</taxon>
        <taxon>Desulfovibrionaceae</taxon>
        <taxon>Desulfovibrio</taxon>
        <taxon>environmental samples</taxon>
    </lineage>
</organism>
<feature type="region of interest" description="Disordered" evidence="1">
    <location>
        <begin position="150"/>
        <end position="169"/>
    </location>
</feature>
<name>A0A212LB51_9BACT</name>
<evidence type="ECO:0000313" key="2">
    <source>
        <dbReference type="EMBL" id="SCM74802.1"/>
    </source>
</evidence>